<protein>
    <submittedName>
        <fullName evidence="1">Uncharacterized protein</fullName>
    </submittedName>
</protein>
<proteinExistence type="predicted"/>
<gene>
    <name evidence="1" type="ORF">METZ01_LOCUS82193</name>
</gene>
<evidence type="ECO:0000313" key="1">
    <source>
        <dbReference type="EMBL" id="SVA29339.1"/>
    </source>
</evidence>
<sequence>MNSQDQSPEIIIDHWAEYFNNGDLESILDMYHDSATLLPTFLPKISTGEQIEGYFTGAIEGQASVEVDSDKTIKKKLSENMYLMTGAYTFCLKKKGNTKYLSWFTFLIDLSVDSPIR</sequence>
<dbReference type="InterPro" id="IPR032710">
    <property type="entry name" value="NTF2-like_dom_sf"/>
</dbReference>
<dbReference type="EMBL" id="UINC01006739">
    <property type="protein sequence ID" value="SVA29339.1"/>
    <property type="molecule type" value="Genomic_DNA"/>
</dbReference>
<reference evidence="1" key="1">
    <citation type="submission" date="2018-05" db="EMBL/GenBank/DDBJ databases">
        <authorList>
            <person name="Lanie J.A."/>
            <person name="Ng W.-L."/>
            <person name="Kazmierczak K.M."/>
            <person name="Andrzejewski T.M."/>
            <person name="Davidsen T.M."/>
            <person name="Wayne K.J."/>
            <person name="Tettelin H."/>
            <person name="Glass J.I."/>
            <person name="Rusch D."/>
            <person name="Podicherti R."/>
            <person name="Tsui H.-C.T."/>
            <person name="Winkler M.E."/>
        </authorList>
    </citation>
    <scope>NUCLEOTIDE SEQUENCE</scope>
</reference>
<accession>A0A381UMH2</accession>
<dbReference type="SUPFAM" id="SSF54427">
    <property type="entry name" value="NTF2-like"/>
    <property type="match status" value="1"/>
</dbReference>
<feature type="non-terminal residue" evidence="1">
    <location>
        <position position="117"/>
    </location>
</feature>
<dbReference type="AlphaFoldDB" id="A0A381UMH2"/>
<organism evidence="1">
    <name type="scientific">marine metagenome</name>
    <dbReference type="NCBI Taxonomy" id="408172"/>
    <lineage>
        <taxon>unclassified sequences</taxon>
        <taxon>metagenomes</taxon>
        <taxon>ecological metagenomes</taxon>
    </lineage>
</organism>
<dbReference type="Gene3D" id="3.10.450.50">
    <property type="match status" value="1"/>
</dbReference>
<name>A0A381UMH2_9ZZZZ</name>